<keyword evidence="4" id="KW-0677">Repeat</keyword>
<dbReference type="PROSITE" id="PS51379">
    <property type="entry name" value="4FE4S_FER_2"/>
    <property type="match status" value="2"/>
</dbReference>
<organism evidence="9 10">
    <name type="scientific">Carboxydothermus pertinax</name>
    <dbReference type="NCBI Taxonomy" id="870242"/>
    <lineage>
        <taxon>Bacteria</taxon>
        <taxon>Bacillati</taxon>
        <taxon>Bacillota</taxon>
        <taxon>Clostridia</taxon>
        <taxon>Thermoanaerobacterales</taxon>
        <taxon>Thermoanaerobacteraceae</taxon>
        <taxon>Carboxydothermus</taxon>
    </lineage>
</organism>
<keyword evidence="1" id="KW-0813">Transport</keyword>
<dbReference type="CDD" id="cd04410">
    <property type="entry name" value="DMSOR_beta-like"/>
    <property type="match status" value="1"/>
</dbReference>
<dbReference type="PANTHER" id="PTHR43177:SF5">
    <property type="entry name" value="ANAEROBIC DIMETHYL SULFOXIDE REDUCTASE CHAIN B-RELATED"/>
    <property type="match status" value="1"/>
</dbReference>
<evidence type="ECO:0000259" key="8">
    <source>
        <dbReference type="PROSITE" id="PS51379"/>
    </source>
</evidence>
<keyword evidence="7" id="KW-0411">Iron-sulfur</keyword>
<feature type="domain" description="4Fe-4S ferredoxin-type" evidence="8">
    <location>
        <begin position="84"/>
        <end position="113"/>
    </location>
</feature>
<keyword evidence="5" id="KW-0249">Electron transport</keyword>
<dbReference type="GO" id="GO:0046872">
    <property type="term" value="F:metal ion binding"/>
    <property type="evidence" value="ECO:0007669"/>
    <property type="project" value="UniProtKB-KW"/>
</dbReference>
<feature type="domain" description="4Fe-4S ferredoxin-type" evidence="8">
    <location>
        <begin position="52"/>
        <end position="83"/>
    </location>
</feature>
<dbReference type="PANTHER" id="PTHR43177">
    <property type="entry name" value="PROTEIN NRFC"/>
    <property type="match status" value="1"/>
</dbReference>
<keyword evidence="3" id="KW-0479">Metal-binding</keyword>
<evidence type="ECO:0000313" key="9">
    <source>
        <dbReference type="EMBL" id="GAV22893.1"/>
    </source>
</evidence>
<dbReference type="AlphaFoldDB" id="A0A1L8CVF9"/>
<keyword evidence="6" id="KW-0408">Iron</keyword>
<evidence type="ECO:0000256" key="5">
    <source>
        <dbReference type="ARBA" id="ARBA00022982"/>
    </source>
</evidence>
<evidence type="ECO:0000256" key="7">
    <source>
        <dbReference type="ARBA" id="ARBA00023014"/>
    </source>
</evidence>
<evidence type="ECO:0000256" key="4">
    <source>
        <dbReference type="ARBA" id="ARBA00022737"/>
    </source>
</evidence>
<gene>
    <name evidence="9" type="ORF">cpu_14030</name>
</gene>
<dbReference type="EMBL" id="BDJK01000020">
    <property type="protein sequence ID" value="GAV22893.1"/>
    <property type="molecule type" value="Genomic_DNA"/>
</dbReference>
<proteinExistence type="predicted"/>
<comment type="caution">
    <text evidence="9">The sequence shown here is derived from an EMBL/GenBank/DDBJ whole genome shotgun (WGS) entry which is preliminary data.</text>
</comment>
<name>A0A1L8CVF9_9THEO</name>
<evidence type="ECO:0000256" key="2">
    <source>
        <dbReference type="ARBA" id="ARBA00022485"/>
    </source>
</evidence>
<protein>
    <submittedName>
        <fullName evidence="9">(Fe-S)-binding protein</fullName>
    </submittedName>
</protein>
<keyword evidence="2" id="KW-0004">4Fe-4S</keyword>
<dbReference type="Pfam" id="PF13247">
    <property type="entry name" value="Fer4_11"/>
    <property type="match status" value="1"/>
</dbReference>
<dbReference type="Proteomes" id="UP000187485">
    <property type="component" value="Unassembled WGS sequence"/>
</dbReference>
<dbReference type="SUPFAM" id="SSF54862">
    <property type="entry name" value="4Fe-4S ferredoxins"/>
    <property type="match status" value="1"/>
</dbReference>
<dbReference type="PROSITE" id="PS00198">
    <property type="entry name" value="4FE4S_FER_1"/>
    <property type="match status" value="1"/>
</dbReference>
<dbReference type="Gene3D" id="3.30.70.20">
    <property type="match status" value="2"/>
</dbReference>
<reference evidence="10" key="1">
    <citation type="submission" date="2016-12" db="EMBL/GenBank/DDBJ databases">
        <title>Draft Genome Sequences od Carboxydothermus pertinax and islandicus, Hydrogenogenic Carboxydotrophic Bacteria.</title>
        <authorList>
            <person name="Fukuyama Y."/>
            <person name="Ohmae K."/>
            <person name="Yoneda Y."/>
            <person name="Yoshida T."/>
            <person name="Sako Y."/>
        </authorList>
    </citation>
    <scope>NUCLEOTIDE SEQUENCE [LARGE SCALE GENOMIC DNA]</scope>
    <source>
        <strain evidence="10">Ug1</strain>
    </source>
</reference>
<dbReference type="InterPro" id="IPR017896">
    <property type="entry name" value="4Fe4S_Fe-S-bd"/>
</dbReference>
<dbReference type="RefSeq" id="WP_075859347.1">
    <property type="nucleotide sequence ID" value="NZ_BDJK01000020.1"/>
</dbReference>
<evidence type="ECO:0000256" key="6">
    <source>
        <dbReference type="ARBA" id="ARBA00023004"/>
    </source>
</evidence>
<accession>A0A1L8CVF9</accession>
<dbReference type="OrthoDB" id="9810688at2"/>
<evidence type="ECO:0000313" key="10">
    <source>
        <dbReference type="Proteomes" id="UP000187485"/>
    </source>
</evidence>
<sequence length="144" mass="15725">MNKVIFNKNLCVACHSCEVGCSIIHSSEKSLISAIVEVIKPRLQIVYTSGDKTSEITVEQCKHCKKAKCIEACPNGALFYDEEGRVVCSEEKCTGCGLCEKACPFHAIRVDDRCVKCDLCKDVSDFPVCVTSCPVGALTVKEIQ</sequence>
<dbReference type="GO" id="GO:0051539">
    <property type="term" value="F:4 iron, 4 sulfur cluster binding"/>
    <property type="evidence" value="ECO:0007669"/>
    <property type="project" value="UniProtKB-KW"/>
</dbReference>
<dbReference type="InterPro" id="IPR050954">
    <property type="entry name" value="ET_IronSulfur_Cluster-Binding"/>
</dbReference>
<dbReference type="InterPro" id="IPR017900">
    <property type="entry name" value="4Fe4S_Fe_S_CS"/>
</dbReference>
<dbReference type="STRING" id="870242.cpu_14030"/>
<keyword evidence="10" id="KW-1185">Reference proteome</keyword>
<evidence type="ECO:0000256" key="1">
    <source>
        <dbReference type="ARBA" id="ARBA00022448"/>
    </source>
</evidence>
<evidence type="ECO:0000256" key="3">
    <source>
        <dbReference type="ARBA" id="ARBA00022723"/>
    </source>
</evidence>